<sequence length="207" mass="23185">MPYLRLSSRLSSLDRLSQISVPSSRSLPSLDTPLLIRTHISHPRPVSPPIYPDAKSPTTLRTIPSPYERYLCFSVVLHTQHDTPAAVFHPHQLSPPFYPSTSRVRTACPLPPNISSTQTPLPTIQHLSAREFESPQHSFPPSTTAQNPSTQNPFHTTHCIPPRREIVSSRNLLLEDDDLVPTNGISRKNHVNVRRRGALRNAEKTGH</sequence>
<feature type="compositionally biased region" description="Basic residues" evidence="1">
    <location>
        <begin position="187"/>
        <end position="198"/>
    </location>
</feature>
<evidence type="ECO:0000256" key="1">
    <source>
        <dbReference type="SAM" id="MobiDB-lite"/>
    </source>
</evidence>
<dbReference type="VEuPathDB" id="FungiDB:PLEOSDRAFT_152394"/>
<proteinExistence type="predicted"/>
<feature type="region of interest" description="Disordered" evidence="1">
    <location>
        <begin position="132"/>
        <end position="159"/>
    </location>
</feature>
<dbReference type="EMBL" id="KL198004">
    <property type="protein sequence ID" value="KDQ33965.1"/>
    <property type="molecule type" value="Genomic_DNA"/>
</dbReference>
<dbReference type="HOGENOM" id="CLU_1326854_0_0_1"/>
<protein>
    <submittedName>
        <fullName evidence="2">Uncharacterized protein</fullName>
    </submittedName>
</protein>
<dbReference type="Proteomes" id="UP000027073">
    <property type="component" value="Unassembled WGS sequence"/>
</dbReference>
<dbReference type="InParanoid" id="A0A067P3Z5"/>
<accession>A0A067P3Z5</accession>
<dbReference type="AlphaFoldDB" id="A0A067P3Z5"/>
<feature type="region of interest" description="Disordered" evidence="1">
    <location>
        <begin position="181"/>
        <end position="207"/>
    </location>
</feature>
<organism evidence="2 3">
    <name type="scientific">Pleurotus ostreatus (strain PC15)</name>
    <name type="common">Oyster mushroom</name>
    <dbReference type="NCBI Taxonomy" id="1137138"/>
    <lineage>
        <taxon>Eukaryota</taxon>
        <taxon>Fungi</taxon>
        <taxon>Dikarya</taxon>
        <taxon>Basidiomycota</taxon>
        <taxon>Agaricomycotina</taxon>
        <taxon>Agaricomycetes</taxon>
        <taxon>Agaricomycetidae</taxon>
        <taxon>Agaricales</taxon>
        <taxon>Pleurotineae</taxon>
        <taxon>Pleurotaceae</taxon>
        <taxon>Pleurotus</taxon>
    </lineage>
</organism>
<name>A0A067P3Z5_PLEO1</name>
<reference evidence="3" key="1">
    <citation type="journal article" date="2014" name="Proc. Natl. Acad. Sci. U.S.A.">
        <title>Extensive sampling of basidiomycete genomes demonstrates inadequacy of the white-rot/brown-rot paradigm for wood decay fungi.</title>
        <authorList>
            <person name="Riley R."/>
            <person name="Salamov A.A."/>
            <person name="Brown D.W."/>
            <person name="Nagy L.G."/>
            <person name="Floudas D."/>
            <person name="Held B.W."/>
            <person name="Levasseur A."/>
            <person name="Lombard V."/>
            <person name="Morin E."/>
            <person name="Otillar R."/>
            <person name="Lindquist E.A."/>
            <person name="Sun H."/>
            <person name="LaButti K.M."/>
            <person name="Schmutz J."/>
            <person name="Jabbour D."/>
            <person name="Luo H."/>
            <person name="Baker S.E."/>
            <person name="Pisabarro A.G."/>
            <person name="Walton J.D."/>
            <person name="Blanchette R.A."/>
            <person name="Henrissat B."/>
            <person name="Martin F."/>
            <person name="Cullen D."/>
            <person name="Hibbett D.S."/>
            <person name="Grigoriev I.V."/>
        </authorList>
    </citation>
    <scope>NUCLEOTIDE SEQUENCE [LARGE SCALE GENOMIC DNA]</scope>
    <source>
        <strain evidence="3">PC15</strain>
    </source>
</reference>
<evidence type="ECO:0000313" key="2">
    <source>
        <dbReference type="EMBL" id="KDQ33965.1"/>
    </source>
</evidence>
<feature type="compositionally biased region" description="Polar residues" evidence="1">
    <location>
        <begin position="135"/>
        <end position="155"/>
    </location>
</feature>
<evidence type="ECO:0000313" key="3">
    <source>
        <dbReference type="Proteomes" id="UP000027073"/>
    </source>
</evidence>
<gene>
    <name evidence="2" type="ORF">PLEOSDRAFT_152394</name>
</gene>